<evidence type="ECO:0008006" key="5">
    <source>
        <dbReference type="Google" id="ProtNLM"/>
    </source>
</evidence>
<feature type="chain" id="PRO_5040181212" description="Secreted protein" evidence="2">
    <location>
        <begin position="28"/>
        <end position="130"/>
    </location>
</feature>
<keyword evidence="2" id="KW-0732">Signal</keyword>
<feature type="region of interest" description="Disordered" evidence="1">
    <location>
        <begin position="40"/>
        <end position="72"/>
    </location>
</feature>
<evidence type="ECO:0000313" key="3">
    <source>
        <dbReference type="EMBL" id="KAJ3599777.1"/>
    </source>
</evidence>
<accession>A0A9Q0E883</accession>
<protein>
    <recommendedName>
        <fullName evidence="5">Secreted protein</fullName>
    </recommendedName>
</protein>
<organism evidence="3 4">
    <name type="scientific">Muraenolepis orangiensis</name>
    <name type="common">Patagonian moray cod</name>
    <dbReference type="NCBI Taxonomy" id="630683"/>
    <lineage>
        <taxon>Eukaryota</taxon>
        <taxon>Metazoa</taxon>
        <taxon>Chordata</taxon>
        <taxon>Craniata</taxon>
        <taxon>Vertebrata</taxon>
        <taxon>Euteleostomi</taxon>
        <taxon>Actinopterygii</taxon>
        <taxon>Neopterygii</taxon>
        <taxon>Teleostei</taxon>
        <taxon>Neoteleostei</taxon>
        <taxon>Acanthomorphata</taxon>
        <taxon>Zeiogadaria</taxon>
        <taxon>Gadariae</taxon>
        <taxon>Gadiformes</taxon>
        <taxon>Muraenolepidoidei</taxon>
        <taxon>Muraenolepididae</taxon>
        <taxon>Muraenolepis</taxon>
    </lineage>
</organism>
<evidence type="ECO:0000313" key="4">
    <source>
        <dbReference type="Proteomes" id="UP001148018"/>
    </source>
</evidence>
<reference evidence="3" key="1">
    <citation type="submission" date="2022-07" db="EMBL/GenBank/DDBJ databases">
        <title>Chromosome-level genome of Muraenolepis orangiensis.</title>
        <authorList>
            <person name="Kim J."/>
        </authorList>
    </citation>
    <scope>NUCLEOTIDE SEQUENCE</scope>
    <source>
        <strain evidence="3">KU_S4_2022</strain>
        <tissue evidence="3">Muscle</tissue>
    </source>
</reference>
<dbReference type="AlphaFoldDB" id="A0A9Q0E883"/>
<feature type="compositionally biased region" description="Low complexity" evidence="1">
    <location>
        <begin position="40"/>
        <end position="53"/>
    </location>
</feature>
<gene>
    <name evidence="3" type="ORF">NHX12_033733</name>
</gene>
<keyword evidence="4" id="KW-1185">Reference proteome</keyword>
<evidence type="ECO:0000256" key="2">
    <source>
        <dbReference type="SAM" id="SignalP"/>
    </source>
</evidence>
<dbReference type="EMBL" id="JANIIK010000048">
    <property type="protein sequence ID" value="KAJ3599777.1"/>
    <property type="molecule type" value="Genomic_DNA"/>
</dbReference>
<name>A0A9Q0E883_9TELE</name>
<comment type="caution">
    <text evidence="3">The sequence shown here is derived from an EMBL/GenBank/DDBJ whole genome shotgun (WGS) entry which is preliminary data.</text>
</comment>
<proteinExistence type="predicted"/>
<sequence length="130" mass="13253">MLPRNMRRGGIMSRVAIVLLLYSGTRGEEACDSSLVSNLPPSSFTSSSQLSSSHGPEFAKVNKREGRSTSDGAIVLAAGPSAGAFHPGASQGGGGVAGPPSSALESLIPDSLSFLWTKSQNIVLPPMAGL</sequence>
<evidence type="ECO:0000256" key="1">
    <source>
        <dbReference type="SAM" id="MobiDB-lite"/>
    </source>
</evidence>
<feature type="signal peptide" evidence="2">
    <location>
        <begin position="1"/>
        <end position="27"/>
    </location>
</feature>
<dbReference type="Proteomes" id="UP001148018">
    <property type="component" value="Unassembled WGS sequence"/>
</dbReference>